<dbReference type="CDD" id="cd00090">
    <property type="entry name" value="HTH_ARSR"/>
    <property type="match status" value="1"/>
</dbReference>
<proteinExistence type="predicted"/>
<accession>A0ABQ2D651</accession>
<dbReference type="PANTHER" id="PTHR43132">
    <property type="entry name" value="ARSENICAL RESISTANCE OPERON REPRESSOR ARSR-RELATED"/>
    <property type="match status" value="1"/>
</dbReference>
<evidence type="ECO:0000256" key="2">
    <source>
        <dbReference type="ARBA" id="ARBA00023125"/>
    </source>
</evidence>
<evidence type="ECO:0000256" key="1">
    <source>
        <dbReference type="ARBA" id="ARBA00023015"/>
    </source>
</evidence>
<dbReference type="InterPro" id="IPR011991">
    <property type="entry name" value="ArsR-like_HTH"/>
</dbReference>
<dbReference type="InterPro" id="IPR036388">
    <property type="entry name" value="WH-like_DNA-bd_sf"/>
</dbReference>
<evidence type="ECO:0000256" key="3">
    <source>
        <dbReference type="ARBA" id="ARBA00023163"/>
    </source>
</evidence>
<keyword evidence="3" id="KW-0804">Transcription</keyword>
<keyword evidence="6" id="KW-1185">Reference proteome</keyword>
<dbReference type="InterPro" id="IPR036390">
    <property type="entry name" value="WH_DNA-bd_sf"/>
</dbReference>
<name>A0ABQ2D651_9DEIO</name>
<evidence type="ECO:0000313" key="6">
    <source>
        <dbReference type="Proteomes" id="UP000632222"/>
    </source>
</evidence>
<dbReference type="RefSeq" id="WP_189005124.1">
    <property type="nucleotide sequence ID" value="NZ_BMOD01000017.1"/>
</dbReference>
<feature type="domain" description="HTH arsR-type" evidence="4">
    <location>
        <begin position="18"/>
        <end position="94"/>
    </location>
</feature>
<organism evidence="5 6">
    <name type="scientific">Deinococcus roseus</name>
    <dbReference type="NCBI Taxonomy" id="392414"/>
    <lineage>
        <taxon>Bacteria</taxon>
        <taxon>Thermotogati</taxon>
        <taxon>Deinococcota</taxon>
        <taxon>Deinococci</taxon>
        <taxon>Deinococcales</taxon>
        <taxon>Deinococcaceae</taxon>
        <taxon>Deinococcus</taxon>
    </lineage>
</organism>
<evidence type="ECO:0000313" key="5">
    <source>
        <dbReference type="EMBL" id="GGJ47283.1"/>
    </source>
</evidence>
<dbReference type="InterPro" id="IPR051011">
    <property type="entry name" value="Metal_resp_trans_reg"/>
</dbReference>
<dbReference type="EMBL" id="BMOD01000017">
    <property type="protein sequence ID" value="GGJ47283.1"/>
    <property type="molecule type" value="Genomic_DNA"/>
</dbReference>
<dbReference type="Pfam" id="PF01022">
    <property type="entry name" value="HTH_5"/>
    <property type="match status" value="1"/>
</dbReference>
<dbReference type="SUPFAM" id="SSF46785">
    <property type="entry name" value="Winged helix' DNA-binding domain"/>
    <property type="match status" value="1"/>
</dbReference>
<gene>
    <name evidence="5" type="ORF">GCM10008938_36640</name>
</gene>
<evidence type="ECO:0000259" key="4">
    <source>
        <dbReference type="SMART" id="SM00418"/>
    </source>
</evidence>
<keyword evidence="2" id="KW-0238">DNA-binding</keyword>
<comment type="caution">
    <text evidence="5">The sequence shown here is derived from an EMBL/GenBank/DDBJ whole genome shotgun (WGS) entry which is preliminary data.</text>
</comment>
<protein>
    <submittedName>
        <fullName evidence="5">Transcriptional regulator</fullName>
    </submittedName>
</protein>
<dbReference type="Gene3D" id="1.10.10.10">
    <property type="entry name" value="Winged helix-like DNA-binding domain superfamily/Winged helix DNA-binding domain"/>
    <property type="match status" value="1"/>
</dbReference>
<dbReference type="SMART" id="SM00418">
    <property type="entry name" value="HTH_ARSR"/>
    <property type="match status" value="1"/>
</dbReference>
<sequence>MPISGPRKILLEGDSTIPVAQALSSKTRLLMLSLLSHNPMNVSDLAQAMEMPISTISTNIKILEEAGLLTVQYVPGTRGHQKLVAKKFDEVTLRLPGVTVEASQSDVVTVSMPIGNYHNFEVKPTCGLASDSKFIGMLDNPRSFYEPEHMFAQLLWFKQGFVEYNFPNNVPYGATSTELEFSAEMCSEAPQYNLDWPSDITLWINGIEVGTWTSPADFGGERGHLTPAWWPEDQTMYGLLKIYRITEEGSFVDGARISDVKFSDLGIDQNNHIKVRLGVKADAKNVGGINLFGDKCGNYPQDLVMRLRYTFPEGEKNYQLK</sequence>
<reference evidence="6" key="1">
    <citation type="journal article" date="2019" name="Int. J. Syst. Evol. Microbiol.">
        <title>The Global Catalogue of Microorganisms (GCM) 10K type strain sequencing project: providing services to taxonomists for standard genome sequencing and annotation.</title>
        <authorList>
            <consortium name="The Broad Institute Genomics Platform"/>
            <consortium name="The Broad Institute Genome Sequencing Center for Infectious Disease"/>
            <person name="Wu L."/>
            <person name="Ma J."/>
        </authorList>
    </citation>
    <scope>NUCLEOTIDE SEQUENCE [LARGE SCALE GENOMIC DNA]</scope>
    <source>
        <strain evidence="6">JCM 14370</strain>
    </source>
</reference>
<keyword evidence="1" id="KW-0805">Transcription regulation</keyword>
<dbReference type="InterPro" id="IPR001845">
    <property type="entry name" value="HTH_ArsR_DNA-bd_dom"/>
</dbReference>
<dbReference type="Proteomes" id="UP000632222">
    <property type="component" value="Unassembled WGS sequence"/>
</dbReference>
<dbReference type="PANTHER" id="PTHR43132:SF2">
    <property type="entry name" value="ARSENICAL RESISTANCE OPERON REPRESSOR ARSR-RELATED"/>
    <property type="match status" value="1"/>
</dbReference>